<evidence type="ECO:0000313" key="3">
    <source>
        <dbReference type="Proteomes" id="UP000553706"/>
    </source>
</evidence>
<evidence type="ECO:0000313" key="2">
    <source>
        <dbReference type="EMBL" id="MBB5371956.1"/>
    </source>
</evidence>
<sequence length="223" mass="24962">MDTIYKGDLATKRGRRNAWIDALFIDHAIFRLVWTNFAAVEPGVLYRSNHPTPGNLAAFTRKFGLRSLINLRGPAKNGSDALSRDTAQRLGLDFYDMAFESRGVPHRERILRYADIIAHMRGPALIHCKSGADRAGLAAGLFVLIRGGTVEAALKQLSLRFGHIKQAKTGILDEFFRLYQSTGEGKKPFLDWVREDYDENALRAAFKAGKVAEFINAAVLRRE</sequence>
<dbReference type="InterPro" id="IPR029021">
    <property type="entry name" value="Prot-tyrosine_phosphatase-like"/>
</dbReference>
<gene>
    <name evidence="2" type="ORF">HNP71_000180</name>
</gene>
<protein>
    <submittedName>
        <fullName evidence="2">Protein tyrosine/serine phosphatase</fullName>
    </submittedName>
</protein>
<dbReference type="SUPFAM" id="SSF52799">
    <property type="entry name" value="(Phosphotyrosine protein) phosphatases II"/>
    <property type="match status" value="1"/>
</dbReference>
<reference evidence="2 3" key="1">
    <citation type="submission" date="2020-08" db="EMBL/GenBank/DDBJ databases">
        <title>Genomic Encyclopedia of Type Strains, Phase IV (KMG-IV): sequencing the most valuable type-strain genomes for metagenomic binning, comparative biology and taxonomic classification.</title>
        <authorList>
            <person name="Goeker M."/>
        </authorList>
    </citation>
    <scope>NUCLEOTIDE SEQUENCE [LARGE SCALE GENOMIC DNA]</scope>
    <source>
        <strain evidence="2 3">DSM 27026</strain>
    </source>
</reference>
<accession>A0A840V882</accession>
<dbReference type="GO" id="GO:0004721">
    <property type="term" value="F:phosphoprotein phosphatase activity"/>
    <property type="evidence" value="ECO:0007669"/>
    <property type="project" value="InterPro"/>
</dbReference>
<evidence type="ECO:0000256" key="1">
    <source>
        <dbReference type="ARBA" id="ARBA00009580"/>
    </source>
</evidence>
<dbReference type="InterPro" id="IPR026893">
    <property type="entry name" value="Tyr/Ser_Pase_IphP-type"/>
</dbReference>
<keyword evidence="3" id="KW-1185">Reference proteome</keyword>
<comment type="caution">
    <text evidence="2">The sequence shown here is derived from an EMBL/GenBank/DDBJ whole genome shotgun (WGS) entry which is preliminary data.</text>
</comment>
<dbReference type="Pfam" id="PF13350">
    <property type="entry name" value="Y_phosphatase3"/>
    <property type="match status" value="1"/>
</dbReference>
<dbReference type="AlphaFoldDB" id="A0A840V882"/>
<name>A0A840V882_9PROT</name>
<dbReference type="Gene3D" id="3.90.190.10">
    <property type="entry name" value="Protein tyrosine phosphatase superfamily"/>
    <property type="match status" value="1"/>
</dbReference>
<comment type="similarity">
    <text evidence="1">Belongs to the protein-tyrosine phosphatase family.</text>
</comment>
<dbReference type="EMBL" id="JACHFJ010000001">
    <property type="protein sequence ID" value="MBB5371956.1"/>
    <property type="molecule type" value="Genomic_DNA"/>
</dbReference>
<proteinExistence type="inferred from homology"/>
<dbReference type="PANTHER" id="PTHR31126:SF1">
    <property type="entry name" value="TYROSINE SPECIFIC PROTEIN PHOSPHATASES DOMAIN-CONTAINING PROTEIN"/>
    <property type="match status" value="1"/>
</dbReference>
<dbReference type="Proteomes" id="UP000553706">
    <property type="component" value="Unassembled WGS sequence"/>
</dbReference>
<organism evidence="2 3">
    <name type="scientific">Acidocella aromatica</name>
    <dbReference type="NCBI Taxonomy" id="1303579"/>
    <lineage>
        <taxon>Bacteria</taxon>
        <taxon>Pseudomonadati</taxon>
        <taxon>Pseudomonadota</taxon>
        <taxon>Alphaproteobacteria</taxon>
        <taxon>Acetobacterales</taxon>
        <taxon>Acidocellaceae</taxon>
        <taxon>Acidocella</taxon>
    </lineage>
</organism>
<dbReference type="PANTHER" id="PTHR31126">
    <property type="entry name" value="TYROSINE-PROTEIN PHOSPHATASE"/>
    <property type="match status" value="1"/>
</dbReference>